<comment type="catalytic activity">
    <reaction evidence="10 11">
        <text>L-histidinol phosphate + 2-oxoglutarate = 3-(imidazol-4-yl)-2-oxopropyl phosphate + L-glutamate</text>
        <dbReference type="Rhea" id="RHEA:23744"/>
        <dbReference type="ChEBI" id="CHEBI:16810"/>
        <dbReference type="ChEBI" id="CHEBI:29985"/>
        <dbReference type="ChEBI" id="CHEBI:57766"/>
        <dbReference type="ChEBI" id="CHEBI:57980"/>
        <dbReference type="EC" id="2.6.1.9"/>
    </reaction>
</comment>
<evidence type="ECO:0000256" key="9">
    <source>
        <dbReference type="ARBA" id="ARBA00023102"/>
    </source>
</evidence>
<dbReference type="Gene3D" id="3.90.1150.10">
    <property type="entry name" value="Aspartate Aminotransferase, domain 1"/>
    <property type="match status" value="1"/>
</dbReference>
<sequence>MTVAASLQRAHLAALTPYASARRSMSGGAVWLNANEAPATPALATNETQLNRYPSFQSSALNQAYANYAQVNVEQVLSCRGSDEAIDLLIRSFCEPQQDAIMITTPTYGMYAISAQTQGAGVIDVPLTAAADGTLQLNVDEMLRAFNSSQQQIKLVFVCNPSNPLGNNVNLAELEHLIIGVGEQALVVIDEAYIEFAAQSNVQPLNHITQWLAKYPQLVVMRTLSKAFGLAAIRCGFAIANTDIIEVLRKVIAPYPMPQPCLDIAARALSQEGISAMQQALATTTAQRLAFIQAIAAKPWVKKVWPSCTNFVLLDVENAEQLVEQCRLGGVLIRNQSSQRGLDNSVRVSIGSEAEMQQLMEVLP</sequence>
<dbReference type="HAMAP" id="MF_01023">
    <property type="entry name" value="HisC_aminotrans_2"/>
    <property type="match status" value="1"/>
</dbReference>
<keyword evidence="14" id="KW-1185">Reference proteome</keyword>
<evidence type="ECO:0000256" key="1">
    <source>
        <dbReference type="ARBA" id="ARBA00001933"/>
    </source>
</evidence>
<evidence type="ECO:0000256" key="11">
    <source>
        <dbReference type="HAMAP-Rule" id="MF_01023"/>
    </source>
</evidence>
<dbReference type="InterPro" id="IPR004839">
    <property type="entry name" value="Aminotransferase_I/II_large"/>
</dbReference>
<keyword evidence="8 11" id="KW-0663">Pyridoxal phosphate</keyword>
<evidence type="ECO:0000313" key="14">
    <source>
        <dbReference type="Proteomes" id="UP000199424"/>
    </source>
</evidence>
<protein>
    <recommendedName>
        <fullName evidence="11">Histidinol-phosphate aminotransferase</fullName>
        <ecNumber evidence="11">2.6.1.9</ecNumber>
    </recommendedName>
    <alternativeName>
        <fullName evidence="11">Imidazole acetol-phosphate transaminase</fullName>
    </alternativeName>
</protein>
<comment type="subunit">
    <text evidence="4 11">Homodimer.</text>
</comment>
<feature type="domain" description="Aminotransferase class I/classII large" evidence="12">
    <location>
        <begin position="44"/>
        <end position="363"/>
    </location>
</feature>
<comment type="similarity">
    <text evidence="3 11">Belongs to the class-II pyridoxal-phosphate-dependent aminotransferase family. Histidinol-phosphate aminotransferase subfamily.</text>
</comment>
<comment type="pathway">
    <text evidence="2 11">Amino-acid biosynthesis; L-histidine biosynthesis; L-histidine from 5-phospho-alpha-D-ribose 1-diphosphate: step 7/9.</text>
</comment>
<dbReference type="InterPro" id="IPR015424">
    <property type="entry name" value="PyrdxlP-dep_Trfase"/>
</dbReference>
<evidence type="ECO:0000256" key="10">
    <source>
        <dbReference type="ARBA" id="ARBA00047481"/>
    </source>
</evidence>
<keyword evidence="6 11" id="KW-0028">Amino-acid biosynthesis</keyword>
<evidence type="ECO:0000256" key="8">
    <source>
        <dbReference type="ARBA" id="ARBA00022898"/>
    </source>
</evidence>
<evidence type="ECO:0000256" key="6">
    <source>
        <dbReference type="ARBA" id="ARBA00022605"/>
    </source>
</evidence>
<dbReference type="RefSeq" id="WP_092855515.1">
    <property type="nucleotide sequence ID" value="NZ_FOYU01000001.1"/>
</dbReference>
<evidence type="ECO:0000256" key="7">
    <source>
        <dbReference type="ARBA" id="ARBA00022679"/>
    </source>
</evidence>
<dbReference type="InterPro" id="IPR005861">
    <property type="entry name" value="HisP_aminotrans"/>
</dbReference>
<evidence type="ECO:0000313" key="13">
    <source>
        <dbReference type="EMBL" id="SFR42290.1"/>
    </source>
</evidence>
<dbReference type="PROSITE" id="PS00599">
    <property type="entry name" value="AA_TRANSFER_CLASS_2"/>
    <property type="match status" value="1"/>
</dbReference>
<dbReference type="CDD" id="cd00609">
    <property type="entry name" value="AAT_like"/>
    <property type="match status" value="1"/>
</dbReference>
<feature type="modified residue" description="N6-(pyridoxal phosphate)lysine" evidence="11">
    <location>
        <position position="226"/>
    </location>
</feature>
<keyword evidence="5 11" id="KW-0032">Aminotransferase</keyword>
<dbReference type="InterPro" id="IPR015422">
    <property type="entry name" value="PyrdxlP-dep_Trfase_small"/>
</dbReference>
<evidence type="ECO:0000256" key="4">
    <source>
        <dbReference type="ARBA" id="ARBA00011738"/>
    </source>
</evidence>
<dbReference type="GO" id="GO:0004400">
    <property type="term" value="F:histidinol-phosphate transaminase activity"/>
    <property type="evidence" value="ECO:0007669"/>
    <property type="project" value="UniProtKB-UniRule"/>
</dbReference>
<dbReference type="EC" id="2.6.1.9" evidence="11"/>
<accession>A0A1I6GJD7</accession>
<organism evidence="13 14">
    <name type="scientific">Pseudidiomarina maritima</name>
    <dbReference type="NCBI Taxonomy" id="519453"/>
    <lineage>
        <taxon>Bacteria</taxon>
        <taxon>Pseudomonadati</taxon>
        <taxon>Pseudomonadota</taxon>
        <taxon>Gammaproteobacteria</taxon>
        <taxon>Alteromonadales</taxon>
        <taxon>Idiomarinaceae</taxon>
        <taxon>Pseudidiomarina</taxon>
    </lineage>
</organism>
<keyword evidence="9 11" id="KW-0368">Histidine biosynthesis</keyword>
<evidence type="ECO:0000256" key="2">
    <source>
        <dbReference type="ARBA" id="ARBA00005011"/>
    </source>
</evidence>
<evidence type="ECO:0000256" key="3">
    <source>
        <dbReference type="ARBA" id="ARBA00007970"/>
    </source>
</evidence>
<gene>
    <name evidence="11" type="primary">hisC</name>
    <name evidence="13" type="ORF">SAMN04488070_0806</name>
</gene>
<evidence type="ECO:0000259" key="12">
    <source>
        <dbReference type="Pfam" id="PF00155"/>
    </source>
</evidence>
<dbReference type="UniPathway" id="UPA00031">
    <property type="reaction ID" value="UER00012"/>
</dbReference>
<reference evidence="14" key="1">
    <citation type="submission" date="2016-10" db="EMBL/GenBank/DDBJ databases">
        <authorList>
            <person name="Varghese N."/>
            <person name="Submissions S."/>
        </authorList>
    </citation>
    <scope>NUCLEOTIDE SEQUENCE [LARGE SCALE GENOMIC DNA]</scope>
    <source>
        <strain evidence="14">CGMCC 1.7285</strain>
    </source>
</reference>
<proteinExistence type="inferred from homology"/>
<dbReference type="InterPro" id="IPR015421">
    <property type="entry name" value="PyrdxlP-dep_Trfase_major"/>
</dbReference>
<dbReference type="NCBIfam" id="TIGR01141">
    <property type="entry name" value="hisC"/>
    <property type="match status" value="1"/>
</dbReference>
<dbReference type="Gene3D" id="3.40.640.10">
    <property type="entry name" value="Type I PLP-dependent aspartate aminotransferase-like (Major domain)"/>
    <property type="match status" value="1"/>
</dbReference>
<keyword evidence="7 11" id="KW-0808">Transferase</keyword>
<name>A0A1I6GJD7_9GAMM</name>
<dbReference type="EMBL" id="FOYU01000001">
    <property type="protein sequence ID" value="SFR42290.1"/>
    <property type="molecule type" value="Genomic_DNA"/>
</dbReference>
<dbReference type="GO" id="GO:0030170">
    <property type="term" value="F:pyridoxal phosphate binding"/>
    <property type="evidence" value="ECO:0007669"/>
    <property type="project" value="InterPro"/>
</dbReference>
<dbReference type="Proteomes" id="UP000199424">
    <property type="component" value="Unassembled WGS sequence"/>
</dbReference>
<dbReference type="InterPro" id="IPR001917">
    <property type="entry name" value="Aminotrans_II_pyridoxalP_BS"/>
</dbReference>
<dbReference type="AlphaFoldDB" id="A0A1I6GJD7"/>
<dbReference type="GO" id="GO:0000105">
    <property type="term" value="P:L-histidine biosynthetic process"/>
    <property type="evidence" value="ECO:0007669"/>
    <property type="project" value="UniProtKB-UniRule"/>
</dbReference>
<dbReference type="Pfam" id="PF00155">
    <property type="entry name" value="Aminotran_1_2"/>
    <property type="match status" value="1"/>
</dbReference>
<comment type="cofactor">
    <cofactor evidence="1 11">
        <name>pyridoxal 5'-phosphate</name>
        <dbReference type="ChEBI" id="CHEBI:597326"/>
    </cofactor>
</comment>
<dbReference type="SUPFAM" id="SSF53383">
    <property type="entry name" value="PLP-dependent transferases"/>
    <property type="match status" value="1"/>
</dbReference>
<dbReference type="PANTHER" id="PTHR42885">
    <property type="entry name" value="HISTIDINOL-PHOSPHATE AMINOTRANSFERASE-RELATED"/>
    <property type="match status" value="1"/>
</dbReference>
<evidence type="ECO:0000256" key="5">
    <source>
        <dbReference type="ARBA" id="ARBA00022576"/>
    </source>
</evidence>
<dbReference type="PANTHER" id="PTHR42885:SF2">
    <property type="entry name" value="HISTIDINOL-PHOSPHATE AMINOTRANSFERASE"/>
    <property type="match status" value="1"/>
</dbReference>